<feature type="compositionally biased region" description="Low complexity" evidence="2">
    <location>
        <begin position="629"/>
        <end position="642"/>
    </location>
</feature>
<feature type="compositionally biased region" description="Basic and acidic residues" evidence="2">
    <location>
        <begin position="617"/>
        <end position="626"/>
    </location>
</feature>
<feature type="compositionally biased region" description="Low complexity" evidence="2">
    <location>
        <begin position="592"/>
        <end position="616"/>
    </location>
</feature>
<dbReference type="AlphaFoldDB" id="A0A2P6V7V7"/>
<feature type="region of interest" description="Disordered" evidence="2">
    <location>
        <begin position="566"/>
        <end position="652"/>
    </location>
</feature>
<comment type="caution">
    <text evidence="3">The sequence shown here is derived from an EMBL/GenBank/DDBJ whole genome shotgun (WGS) entry which is preliminary data.</text>
</comment>
<dbReference type="STRING" id="554055.A0A2P6V7V7"/>
<evidence type="ECO:0000256" key="2">
    <source>
        <dbReference type="SAM" id="MobiDB-lite"/>
    </source>
</evidence>
<name>A0A2P6V7V7_9CHLO</name>
<dbReference type="OrthoDB" id="423607at2759"/>
<evidence type="ECO:0000313" key="4">
    <source>
        <dbReference type="Proteomes" id="UP000239649"/>
    </source>
</evidence>
<dbReference type="SUPFAM" id="SSF52047">
    <property type="entry name" value="RNI-like"/>
    <property type="match status" value="3"/>
</dbReference>
<dbReference type="Gene3D" id="3.80.10.10">
    <property type="entry name" value="Ribonuclease Inhibitor"/>
    <property type="match status" value="5"/>
</dbReference>
<feature type="region of interest" description="Disordered" evidence="2">
    <location>
        <begin position="988"/>
        <end position="1008"/>
    </location>
</feature>
<evidence type="ECO:0000256" key="1">
    <source>
        <dbReference type="ARBA" id="ARBA00004430"/>
    </source>
</evidence>
<feature type="region of interest" description="Disordered" evidence="2">
    <location>
        <begin position="67"/>
        <end position="92"/>
    </location>
</feature>
<dbReference type="SMART" id="SM00367">
    <property type="entry name" value="LRR_CC"/>
    <property type="match status" value="6"/>
</dbReference>
<dbReference type="GO" id="GO:0005930">
    <property type="term" value="C:axoneme"/>
    <property type="evidence" value="ECO:0007669"/>
    <property type="project" value="UniProtKB-SubCell"/>
</dbReference>
<protein>
    <submittedName>
        <fullName evidence="3">Leucine Rich Repeat family</fullName>
    </submittedName>
</protein>
<dbReference type="Pfam" id="PF13516">
    <property type="entry name" value="LRR_6"/>
    <property type="match status" value="2"/>
</dbReference>
<evidence type="ECO:0000313" key="3">
    <source>
        <dbReference type="EMBL" id="PSC70163.1"/>
    </source>
</evidence>
<dbReference type="InterPro" id="IPR032675">
    <property type="entry name" value="LRR_dom_sf"/>
</dbReference>
<keyword evidence="4" id="KW-1185">Reference proteome</keyword>
<feature type="compositionally biased region" description="Gly residues" evidence="2">
    <location>
        <begin position="69"/>
        <end position="92"/>
    </location>
</feature>
<sequence length="1008" mass="104727">MRLALPTWSPALPGSLRWTAAHCPQLRELDLSGATACQDVDLLPLAQLTSLTSLSLAGLWRVMGSSTGSSGGGGGGGGGGGSRGGWRRGGAGRTAPPLDVLAAVLAANQGVVALDLGGTAVPVGTQLGLALRELTAPVPRVVRRAYGLQRLRLAGCPRAGGAGQEAALGRVLVECPALVSLDATGCHWLDSESLPDAGQAAWAAMVTVLPLRRVSFADCPMLGGVGWLVGCWEHLLSLDLSGTGIDDGDVEALALGCPLLQSLDLGGCCRIRGAALLALAGGECEAVQLGRLCRLGVSDLAWVGPHHLAPLLRQLASCAEAPLCLDLASCGGLSDAALRELVQAAAQRRGGGGGVCIRDLRLAGSGRYTPAALLELAEAAVCGSSGGNGGSKLLLQGLEALDVSHVLCLGSKGGIGSTSGGDGSRAAAAAAQRALAALLTAAGASLRRLVLDGCCLAGGLLPLLAQRCPALERLSLVGVTGVGDADLAALSTLRALRDLVVGGASLAWHERALTGLRGLTRLRLVRRPFLTDAQLAPLLAANRSSLVRLELVDCASLTDAALAPLLGRHAPPDQGEDQQAAPAGRQPERQQRQQQMPAERQPEQAPAEPCQAAAELQHPEQLRQDEEQQAAAEQPGRQQAAAPPAPPPPQRLQLVCCDRLTGSSLRQLGRLRSLSLGGCPAVTEEALQAAAICLTRLTLLELPSHIRTASLPVAPAGVASHLRGLQLMGGREGVQRRVGAAAADTFRPAVDVKLSRRTDFSRLSEGARQALEMAPRKAAPDDALEELLASGQVEDTVVCDVLSRLHRVRLLTPPGQPARSLVARPEGPRLQTGTWMRVYVGVASAAKNEYLFDIEREQLVEAVGSLDWPYSGPKLTIDAATRRNELAFANDALGAFDDKGASRQVNIASEMSHVIWDPIARRPHILYTYVGGKPAEPWEELCISYGDRYWKAGANNILGENEAFLEGAVQDIFALGAALREAGVPEAELSATLDPSHSPTREGSAGSP</sequence>
<gene>
    <name evidence="3" type="ORF">C2E20_6394</name>
</gene>
<dbReference type="InterPro" id="IPR006553">
    <property type="entry name" value="Leu-rich_rpt_Cys-con_subtyp"/>
</dbReference>
<dbReference type="PANTHER" id="PTHR13382:SF46">
    <property type="entry name" value="LEUCINE-RICH REPEAT-CONTAINING PROTEIN"/>
    <property type="match status" value="1"/>
</dbReference>
<dbReference type="EMBL" id="LHPF02000021">
    <property type="protein sequence ID" value="PSC70163.1"/>
    <property type="molecule type" value="Genomic_DNA"/>
</dbReference>
<proteinExistence type="predicted"/>
<comment type="subcellular location">
    <subcellularLocation>
        <location evidence="1">Cytoplasm</location>
        <location evidence="1">Cytoskeleton</location>
        <location evidence="1">Cilium axoneme</location>
    </subcellularLocation>
</comment>
<dbReference type="PANTHER" id="PTHR13382">
    <property type="entry name" value="MITOCHONDRIAL ATP SYNTHASE COUPLING FACTOR B"/>
    <property type="match status" value="1"/>
</dbReference>
<dbReference type="InterPro" id="IPR050648">
    <property type="entry name" value="F-box_LRR-repeat"/>
</dbReference>
<reference evidence="3 4" key="1">
    <citation type="journal article" date="2018" name="Plant J.">
        <title>Genome sequences of Chlorella sorokiniana UTEX 1602 and Micractinium conductrix SAG 241.80: implications to maltose excretion by a green alga.</title>
        <authorList>
            <person name="Arriola M.B."/>
            <person name="Velmurugan N."/>
            <person name="Zhang Y."/>
            <person name="Plunkett M.H."/>
            <person name="Hondzo H."/>
            <person name="Barney B.M."/>
        </authorList>
    </citation>
    <scope>NUCLEOTIDE SEQUENCE [LARGE SCALE GENOMIC DNA]</scope>
    <source>
        <strain evidence="3 4">SAG 241.80</strain>
    </source>
</reference>
<accession>A0A2P6V7V7</accession>
<organism evidence="3 4">
    <name type="scientific">Micractinium conductrix</name>
    <dbReference type="NCBI Taxonomy" id="554055"/>
    <lineage>
        <taxon>Eukaryota</taxon>
        <taxon>Viridiplantae</taxon>
        <taxon>Chlorophyta</taxon>
        <taxon>core chlorophytes</taxon>
        <taxon>Trebouxiophyceae</taxon>
        <taxon>Chlorellales</taxon>
        <taxon>Chlorellaceae</taxon>
        <taxon>Chlorella clade</taxon>
        <taxon>Micractinium</taxon>
    </lineage>
</organism>
<dbReference type="Proteomes" id="UP000239649">
    <property type="component" value="Unassembled WGS sequence"/>
</dbReference>
<dbReference type="InterPro" id="IPR001611">
    <property type="entry name" value="Leu-rich_rpt"/>
</dbReference>